<protein>
    <recommendedName>
        <fullName evidence="3">Response regulatory domain-containing protein</fullName>
    </recommendedName>
</protein>
<evidence type="ECO:0000256" key="1">
    <source>
        <dbReference type="ARBA" id="ARBA00022553"/>
    </source>
</evidence>
<accession>A0A1F7RP51</accession>
<dbReference type="Gene3D" id="3.40.50.2300">
    <property type="match status" value="1"/>
</dbReference>
<proteinExistence type="predicted"/>
<keyword evidence="1 2" id="KW-0597">Phosphoprotein</keyword>
<dbReference type="InterPro" id="IPR050595">
    <property type="entry name" value="Bact_response_regulator"/>
</dbReference>
<dbReference type="GO" id="GO:0000160">
    <property type="term" value="P:phosphorelay signal transduction system"/>
    <property type="evidence" value="ECO:0007669"/>
    <property type="project" value="InterPro"/>
</dbReference>
<dbReference type="PANTHER" id="PTHR44591:SF3">
    <property type="entry name" value="RESPONSE REGULATORY DOMAIN-CONTAINING PROTEIN"/>
    <property type="match status" value="1"/>
</dbReference>
<evidence type="ECO:0000313" key="4">
    <source>
        <dbReference type="EMBL" id="OGL43293.1"/>
    </source>
</evidence>
<dbReference type="SMART" id="SM00448">
    <property type="entry name" value="REC"/>
    <property type="match status" value="1"/>
</dbReference>
<dbReference type="SUPFAM" id="SSF52172">
    <property type="entry name" value="CheY-like"/>
    <property type="match status" value="1"/>
</dbReference>
<feature type="modified residue" description="4-aspartylphosphate" evidence="2">
    <location>
        <position position="59"/>
    </location>
</feature>
<dbReference type="InterPro" id="IPR001789">
    <property type="entry name" value="Sig_transdc_resp-reg_receiver"/>
</dbReference>
<name>A0A1F7RP51_9BACT</name>
<comment type="caution">
    <text evidence="4">The sequence shown here is derived from an EMBL/GenBank/DDBJ whole genome shotgun (WGS) entry which is preliminary data.</text>
</comment>
<evidence type="ECO:0000313" key="5">
    <source>
        <dbReference type="Proteomes" id="UP000179266"/>
    </source>
</evidence>
<dbReference type="AlphaFoldDB" id="A0A1F7RP51"/>
<reference evidence="4 5" key="1">
    <citation type="journal article" date="2016" name="Nat. Commun.">
        <title>Thousands of microbial genomes shed light on interconnected biogeochemical processes in an aquifer system.</title>
        <authorList>
            <person name="Anantharaman K."/>
            <person name="Brown C.T."/>
            <person name="Hug L.A."/>
            <person name="Sharon I."/>
            <person name="Castelle C.J."/>
            <person name="Probst A.J."/>
            <person name="Thomas B.C."/>
            <person name="Singh A."/>
            <person name="Wilkins M.J."/>
            <person name="Karaoz U."/>
            <person name="Brodie E.L."/>
            <person name="Williams K.H."/>
            <person name="Hubbard S.S."/>
            <person name="Banfield J.F."/>
        </authorList>
    </citation>
    <scope>NUCLEOTIDE SEQUENCE [LARGE SCALE GENOMIC DNA]</scope>
</reference>
<dbReference type="InterPro" id="IPR011006">
    <property type="entry name" value="CheY-like_superfamily"/>
</dbReference>
<gene>
    <name evidence="4" type="ORF">A2161_20375</name>
</gene>
<dbReference type="Proteomes" id="UP000179266">
    <property type="component" value="Unassembled WGS sequence"/>
</dbReference>
<evidence type="ECO:0000259" key="3">
    <source>
        <dbReference type="PROSITE" id="PS50110"/>
    </source>
</evidence>
<dbReference type="PROSITE" id="PS50110">
    <property type="entry name" value="RESPONSE_REGULATORY"/>
    <property type="match status" value="1"/>
</dbReference>
<dbReference type="Pfam" id="PF00072">
    <property type="entry name" value="Response_reg"/>
    <property type="match status" value="1"/>
</dbReference>
<sequence>MDSASKKRGRILVVEDNPPILEQVIQILETNGYTTYKAVDGMDAITKAKNLIPDLIILDVVLPKINGFQVCRLLKNTQQFKSIPVIILSGKKDQSDRDWGIKIGADFYLTKPIESTKLLETVSKFIIQ</sequence>
<organism evidence="4 5">
    <name type="scientific">Candidatus Schekmanbacteria bacterium RBG_13_48_7</name>
    <dbReference type="NCBI Taxonomy" id="1817878"/>
    <lineage>
        <taxon>Bacteria</taxon>
        <taxon>Candidatus Schekmaniibacteriota</taxon>
    </lineage>
</organism>
<dbReference type="EMBL" id="MGDD01000281">
    <property type="protein sequence ID" value="OGL43293.1"/>
    <property type="molecule type" value="Genomic_DNA"/>
</dbReference>
<dbReference type="CDD" id="cd17574">
    <property type="entry name" value="REC_OmpR"/>
    <property type="match status" value="1"/>
</dbReference>
<evidence type="ECO:0000256" key="2">
    <source>
        <dbReference type="PROSITE-ProRule" id="PRU00169"/>
    </source>
</evidence>
<feature type="domain" description="Response regulatory" evidence="3">
    <location>
        <begin position="10"/>
        <end position="126"/>
    </location>
</feature>
<dbReference type="PANTHER" id="PTHR44591">
    <property type="entry name" value="STRESS RESPONSE REGULATOR PROTEIN 1"/>
    <property type="match status" value="1"/>
</dbReference>